<keyword evidence="2" id="KW-0560">Oxidoreductase</keyword>
<dbReference type="Gene3D" id="3.50.50.60">
    <property type="entry name" value="FAD/NAD(P)-binding domain"/>
    <property type="match status" value="2"/>
</dbReference>
<comment type="caution">
    <text evidence="4">The sequence shown here is derived from an EMBL/GenBank/DDBJ whole genome shotgun (WGS) entry which is preliminary data.</text>
</comment>
<dbReference type="InterPro" id="IPR036188">
    <property type="entry name" value="FAD/NAD-bd_sf"/>
</dbReference>
<dbReference type="PANTHER" id="PTHR11632:SF51">
    <property type="entry name" value="SUCCINATE DEHYDROGENASE [UBIQUINONE] FLAVOPROTEIN SUBUNIT, MITOCHONDRIAL"/>
    <property type="match status" value="1"/>
</dbReference>
<name>A0A4R8MGN6_9BACT</name>
<dbReference type="InterPro" id="IPR027477">
    <property type="entry name" value="Succ_DH/fumarate_Rdtase_cat_sf"/>
</dbReference>
<dbReference type="Pfam" id="PF00890">
    <property type="entry name" value="FAD_binding_2"/>
    <property type="match status" value="1"/>
</dbReference>
<proteinExistence type="predicted"/>
<dbReference type="PROSITE" id="PS51257">
    <property type="entry name" value="PROKAR_LIPOPROTEIN"/>
    <property type="match status" value="1"/>
</dbReference>
<dbReference type="InterPro" id="IPR003953">
    <property type="entry name" value="FAD-dep_OxRdtase_2_FAD-bd"/>
</dbReference>
<dbReference type="PANTHER" id="PTHR11632">
    <property type="entry name" value="SUCCINATE DEHYDROGENASE 2 FLAVOPROTEIN SUBUNIT"/>
    <property type="match status" value="1"/>
</dbReference>
<dbReference type="GO" id="GO:0000104">
    <property type="term" value="F:succinate dehydrogenase activity"/>
    <property type="evidence" value="ECO:0007669"/>
    <property type="project" value="TreeGrafter"/>
</dbReference>
<feature type="domain" description="FAD-dependent oxidoreductase 2 FAD-binding" evidence="3">
    <location>
        <begin position="28"/>
        <end position="264"/>
    </location>
</feature>
<accession>A0A4R8MGN6</accession>
<keyword evidence="1" id="KW-0285">Flavoprotein</keyword>
<dbReference type="RefSeq" id="WP_133955913.1">
    <property type="nucleotide sequence ID" value="NZ_SORI01000002.1"/>
</dbReference>
<dbReference type="EMBL" id="SORI01000002">
    <property type="protein sequence ID" value="TDY63085.1"/>
    <property type="molecule type" value="Genomic_DNA"/>
</dbReference>
<protein>
    <submittedName>
        <fullName evidence="4">Succinate dehydrogenase/fumarate reductase flavoprotein subunit</fullName>
    </submittedName>
</protein>
<dbReference type="GO" id="GO:0005886">
    <property type="term" value="C:plasma membrane"/>
    <property type="evidence" value="ECO:0007669"/>
    <property type="project" value="TreeGrafter"/>
</dbReference>
<keyword evidence="5" id="KW-1185">Reference proteome</keyword>
<evidence type="ECO:0000256" key="1">
    <source>
        <dbReference type="ARBA" id="ARBA00022630"/>
    </source>
</evidence>
<evidence type="ECO:0000259" key="3">
    <source>
        <dbReference type="Pfam" id="PF00890"/>
    </source>
</evidence>
<dbReference type="Gene3D" id="3.90.700.10">
    <property type="entry name" value="Succinate dehydrogenase/fumarate reductase flavoprotein, catalytic domain"/>
    <property type="match status" value="1"/>
</dbReference>
<sequence>MPRSSGREPRRNIITVAGLDLPVYSFNTVVVGTGCAGYNAADTLFSLGREDVAMVTEGVNMGTSRNTGSDKQTYYKLTLSGSEPDSVRSMAETLFSGGSMHGDIALVEAAMSARGFFKLVSLGVPFPHNGFGEYVGYKTDHDPRQRATSCGPLTSRLMTEHLQKSVEQKGIPVFDGFRVVAILTEGEPKRAVGLVALDTSSFDETTFGLTVFNCTNIVYAVGGPSGIYRSSVYPGSQTCATGIALEAGARGINLTESQYGIASTKFRWNLSGTYQQVIPTYISTDRDGGGAREFLGDYFETPGDMMNATFLKGYQWPFDPRKLHKGGSSIVDMAVFTETRVKGRRVFLDFRVNPAEGGDEKGLRIGLLNDVTREYLEKSHALLDTPLNRLLKMNPLAYRLYLDNGIDLKNERLEIDVCAQHNNGGLAGNLWWESNLKHFFPVGEVNGTFGVYRPGGSALNSTQTGSTRAAQFIAARYGEEPLDIGSLAKAAEPAMEKVIGLAKTFRENAGRAGASEPLALRERFQRRMDACGAMIRPAGTVRKAIGECRRDLESLASETGAGDARQMAAAFINRDILLTQLAYLSAIDEYIRKGGKSRGSYLICGEEGLAADADVCAAGGVPVELDEGAFSDRVCETALDAGTMQCSFEWKPVRPIPSNYDDWFENVYNAYVRGEIVK</sequence>
<dbReference type="OrthoDB" id="9806724at2"/>
<dbReference type="AlphaFoldDB" id="A0A4R8MGN6"/>
<dbReference type="GO" id="GO:0050660">
    <property type="term" value="F:flavin adenine dinucleotide binding"/>
    <property type="evidence" value="ECO:0007669"/>
    <property type="project" value="TreeGrafter"/>
</dbReference>
<organism evidence="4 5">
    <name type="scientific">Aminivibrio pyruvatiphilus</name>
    <dbReference type="NCBI Taxonomy" id="1005740"/>
    <lineage>
        <taxon>Bacteria</taxon>
        <taxon>Thermotogati</taxon>
        <taxon>Synergistota</taxon>
        <taxon>Synergistia</taxon>
        <taxon>Synergistales</taxon>
        <taxon>Aminobacteriaceae</taxon>
        <taxon>Aminivibrio</taxon>
    </lineage>
</organism>
<evidence type="ECO:0000256" key="2">
    <source>
        <dbReference type="ARBA" id="ARBA00023002"/>
    </source>
</evidence>
<dbReference type="SUPFAM" id="SSF51905">
    <property type="entry name" value="FAD/NAD(P)-binding domain"/>
    <property type="match status" value="1"/>
</dbReference>
<reference evidence="4 5" key="1">
    <citation type="submission" date="2019-03" db="EMBL/GenBank/DDBJ databases">
        <title>Genomic Encyclopedia of Type Strains, Phase IV (KMG-IV): sequencing the most valuable type-strain genomes for metagenomic binning, comparative biology and taxonomic classification.</title>
        <authorList>
            <person name="Goeker M."/>
        </authorList>
    </citation>
    <scope>NUCLEOTIDE SEQUENCE [LARGE SCALE GENOMIC DNA]</scope>
    <source>
        <strain evidence="4 5">DSM 25964</strain>
    </source>
</reference>
<dbReference type="InterPro" id="IPR030664">
    <property type="entry name" value="SdhA/FrdA/AprA"/>
</dbReference>
<dbReference type="GO" id="GO:0009061">
    <property type="term" value="P:anaerobic respiration"/>
    <property type="evidence" value="ECO:0007669"/>
    <property type="project" value="TreeGrafter"/>
</dbReference>
<dbReference type="Proteomes" id="UP000295066">
    <property type="component" value="Unassembled WGS sequence"/>
</dbReference>
<dbReference type="GO" id="GO:0009055">
    <property type="term" value="F:electron transfer activity"/>
    <property type="evidence" value="ECO:0007669"/>
    <property type="project" value="TreeGrafter"/>
</dbReference>
<evidence type="ECO:0000313" key="4">
    <source>
        <dbReference type="EMBL" id="TDY63085.1"/>
    </source>
</evidence>
<evidence type="ECO:0000313" key="5">
    <source>
        <dbReference type="Proteomes" id="UP000295066"/>
    </source>
</evidence>
<gene>
    <name evidence="4" type="ORF">C8D99_10266</name>
</gene>